<dbReference type="NCBIfam" id="TIGR01988">
    <property type="entry name" value="Ubi-OHases"/>
    <property type="match status" value="1"/>
</dbReference>
<comment type="pathway">
    <text evidence="2">Cofactor biosynthesis; ubiquinone biosynthesis.</text>
</comment>
<dbReference type="GO" id="GO:0004497">
    <property type="term" value="F:monooxygenase activity"/>
    <property type="evidence" value="ECO:0007669"/>
    <property type="project" value="UniProtKB-KW"/>
</dbReference>
<dbReference type="PANTHER" id="PTHR43876">
    <property type="entry name" value="UBIQUINONE BIOSYNTHESIS MONOOXYGENASE COQ6, MITOCHONDRIAL"/>
    <property type="match status" value="1"/>
</dbReference>
<proteinExistence type="inferred from homology"/>
<keyword evidence="7" id="KW-0503">Monooxygenase</keyword>
<evidence type="ECO:0000256" key="6">
    <source>
        <dbReference type="ARBA" id="ARBA00023002"/>
    </source>
</evidence>
<evidence type="ECO:0000256" key="5">
    <source>
        <dbReference type="ARBA" id="ARBA00022827"/>
    </source>
</evidence>
<dbReference type="PRINTS" id="PR00420">
    <property type="entry name" value="RNGMNOXGNASE"/>
</dbReference>
<dbReference type="RefSeq" id="WP_150045336.1">
    <property type="nucleotide sequence ID" value="NZ_OW485601.1"/>
</dbReference>
<keyword evidence="6" id="KW-0560">Oxidoreductase</keyword>
<feature type="domain" description="FAD-binding" evidence="8">
    <location>
        <begin position="4"/>
        <end position="341"/>
    </location>
</feature>
<reference evidence="9 10" key="1">
    <citation type="submission" date="2019-09" db="EMBL/GenBank/DDBJ databases">
        <title>Genome sequence of Rhodovastum atsumiense, a diverse member of the Acetobacteraceae family of non-sulfur purple photosynthetic bacteria.</title>
        <authorList>
            <person name="Meyer T."/>
            <person name="Kyndt J."/>
        </authorList>
    </citation>
    <scope>NUCLEOTIDE SEQUENCE [LARGE SCALE GENOMIC DNA]</scope>
    <source>
        <strain evidence="9 10">DSM 21279</strain>
    </source>
</reference>
<dbReference type="OrthoDB" id="9796623at2"/>
<comment type="caution">
    <text evidence="9">The sequence shown here is derived from an EMBL/GenBank/DDBJ whole genome shotgun (WGS) entry which is preliminary data.</text>
</comment>
<sequence>MQFDIVVVGAGPAGLSFACSLKGSGLRVALIEKQSAPALADPAFDGREIALTHLSMALLRALGVWDRIPPAEIASLRRARVLNGRSAFALNFEPPPRGEDRLGVLIPNHLIRRALYEEVAGMEHVRLITGATVTALRTDRQGATVTLGDGTEIGAGLVVAADTRFSETRRRMGIPAQMQDFGKIMLVCRMAHEKPHDGVATEWFDYGQTFAILPLNGDVSGAVLTLPAREMDGLLALPEPAFNAEITRRYRNRLGAMHLVSTKHVYPLVGVYAQRFTDRRYVLLGDAAVGMHPVTAHGFNLGLRGAHVLASEIRAAVERGRDVADAHALRRYAFEHRRASWPLYLATNATALFYTDDRLPVRLMRSAALRLGQFLPPVRRTVVRNLMDDAPVSRMS</sequence>
<keyword evidence="5" id="KW-0274">FAD</keyword>
<dbReference type="SUPFAM" id="SSF51905">
    <property type="entry name" value="FAD/NAD(P)-binding domain"/>
    <property type="match status" value="1"/>
</dbReference>
<evidence type="ECO:0000256" key="7">
    <source>
        <dbReference type="ARBA" id="ARBA00023033"/>
    </source>
</evidence>
<dbReference type="GO" id="GO:0016705">
    <property type="term" value="F:oxidoreductase activity, acting on paired donors, with incorporation or reduction of molecular oxygen"/>
    <property type="evidence" value="ECO:0007669"/>
    <property type="project" value="InterPro"/>
</dbReference>
<dbReference type="InterPro" id="IPR002938">
    <property type="entry name" value="FAD-bd"/>
</dbReference>
<dbReference type="NCBIfam" id="NF006593">
    <property type="entry name" value="PRK09126.1"/>
    <property type="match status" value="1"/>
</dbReference>
<evidence type="ECO:0000313" key="9">
    <source>
        <dbReference type="EMBL" id="KAA5608498.1"/>
    </source>
</evidence>
<gene>
    <name evidence="9" type="primary">ubiM</name>
    <name evidence="9" type="ORF">F1189_28870</name>
</gene>
<evidence type="ECO:0000313" key="10">
    <source>
        <dbReference type="Proteomes" id="UP000325255"/>
    </source>
</evidence>
<evidence type="ECO:0000256" key="3">
    <source>
        <dbReference type="ARBA" id="ARBA00005349"/>
    </source>
</evidence>
<dbReference type="EMBL" id="VWPK01000080">
    <property type="protein sequence ID" value="KAA5608498.1"/>
    <property type="molecule type" value="Genomic_DNA"/>
</dbReference>
<dbReference type="Pfam" id="PF01494">
    <property type="entry name" value="FAD_binding_3"/>
    <property type="match status" value="1"/>
</dbReference>
<dbReference type="InterPro" id="IPR051205">
    <property type="entry name" value="UbiH/COQ6_monooxygenase"/>
</dbReference>
<name>A0A5M6ILR3_9PROT</name>
<evidence type="ECO:0000256" key="2">
    <source>
        <dbReference type="ARBA" id="ARBA00004749"/>
    </source>
</evidence>
<dbReference type="InterPro" id="IPR036188">
    <property type="entry name" value="FAD/NAD-bd_sf"/>
</dbReference>
<evidence type="ECO:0000256" key="1">
    <source>
        <dbReference type="ARBA" id="ARBA00001974"/>
    </source>
</evidence>
<keyword evidence="10" id="KW-1185">Reference proteome</keyword>
<comment type="cofactor">
    <cofactor evidence="1">
        <name>FAD</name>
        <dbReference type="ChEBI" id="CHEBI:57692"/>
    </cofactor>
</comment>
<organism evidence="9 10">
    <name type="scientific">Rhodovastum atsumiense</name>
    <dbReference type="NCBI Taxonomy" id="504468"/>
    <lineage>
        <taxon>Bacteria</taxon>
        <taxon>Pseudomonadati</taxon>
        <taxon>Pseudomonadota</taxon>
        <taxon>Alphaproteobacteria</taxon>
        <taxon>Acetobacterales</taxon>
        <taxon>Acetobacteraceae</taxon>
        <taxon>Rhodovastum</taxon>
    </lineage>
</organism>
<dbReference type="PANTHER" id="PTHR43876:SF25">
    <property type="entry name" value="MONOOXYGENASE NMA2164"/>
    <property type="match status" value="1"/>
</dbReference>
<dbReference type="Proteomes" id="UP000325255">
    <property type="component" value="Unassembled WGS sequence"/>
</dbReference>
<dbReference type="GO" id="GO:0071949">
    <property type="term" value="F:FAD binding"/>
    <property type="evidence" value="ECO:0007669"/>
    <property type="project" value="InterPro"/>
</dbReference>
<comment type="similarity">
    <text evidence="3">Belongs to the UbiH/COQ6 family.</text>
</comment>
<dbReference type="Gene3D" id="3.50.50.60">
    <property type="entry name" value="FAD/NAD(P)-binding domain"/>
    <property type="match status" value="2"/>
</dbReference>
<evidence type="ECO:0000256" key="4">
    <source>
        <dbReference type="ARBA" id="ARBA00022630"/>
    </source>
</evidence>
<evidence type="ECO:0000259" key="8">
    <source>
        <dbReference type="Pfam" id="PF01494"/>
    </source>
</evidence>
<dbReference type="InterPro" id="IPR010971">
    <property type="entry name" value="UbiH/COQ6"/>
</dbReference>
<dbReference type="GO" id="GO:0006744">
    <property type="term" value="P:ubiquinone biosynthetic process"/>
    <property type="evidence" value="ECO:0007669"/>
    <property type="project" value="UniProtKB-UniPathway"/>
</dbReference>
<dbReference type="AlphaFoldDB" id="A0A5M6ILR3"/>
<dbReference type="UniPathway" id="UPA00232"/>
<protein>
    <submittedName>
        <fullName evidence="9">5-demethoxyubiquinol-8 5-hydroxylase UbiM</fullName>
    </submittedName>
</protein>
<accession>A0A5M6ILR3</accession>
<keyword evidence="4" id="KW-0285">Flavoprotein</keyword>